<dbReference type="SUPFAM" id="SSF51206">
    <property type="entry name" value="cAMP-binding domain-like"/>
    <property type="match status" value="1"/>
</dbReference>
<name>A0A6P1T3R3_9RHOB</name>
<keyword evidence="1" id="KW-0805">Transcription regulation</keyword>
<evidence type="ECO:0000259" key="5">
    <source>
        <dbReference type="PROSITE" id="PS51063"/>
    </source>
</evidence>
<keyword evidence="2" id="KW-0238">DNA-binding</keyword>
<dbReference type="InterPro" id="IPR018490">
    <property type="entry name" value="cNMP-bd_dom_sf"/>
</dbReference>
<dbReference type="Pfam" id="PF00027">
    <property type="entry name" value="cNMP_binding"/>
    <property type="match status" value="1"/>
</dbReference>
<dbReference type="InterPro" id="IPR014710">
    <property type="entry name" value="RmlC-like_jellyroll"/>
</dbReference>
<proteinExistence type="predicted"/>
<dbReference type="KEGG" id="amaq:GO499_16435"/>
<organism evidence="6 7">
    <name type="scientific">Algicella marina</name>
    <dbReference type="NCBI Taxonomy" id="2683284"/>
    <lineage>
        <taxon>Bacteria</taxon>
        <taxon>Pseudomonadati</taxon>
        <taxon>Pseudomonadota</taxon>
        <taxon>Alphaproteobacteria</taxon>
        <taxon>Rhodobacterales</taxon>
        <taxon>Paracoccaceae</taxon>
        <taxon>Algicella</taxon>
    </lineage>
</organism>
<evidence type="ECO:0000256" key="1">
    <source>
        <dbReference type="ARBA" id="ARBA00023015"/>
    </source>
</evidence>
<dbReference type="PROSITE" id="PS51063">
    <property type="entry name" value="HTH_CRP_2"/>
    <property type="match status" value="1"/>
</dbReference>
<dbReference type="GO" id="GO:0003700">
    <property type="term" value="F:DNA-binding transcription factor activity"/>
    <property type="evidence" value="ECO:0007669"/>
    <property type="project" value="TreeGrafter"/>
</dbReference>
<evidence type="ECO:0000259" key="4">
    <source>
        <dbReference type="PROSITE" id="PS50042"/>
    </source>
</evidence>
<keyword evidence="7" id="KW-1185">Reference proteome</keyword>
<evidence type="ECO:0000313" key="7">
    <source>
        <dbReference type="Proteomes" id="UP000464495"/>
    </source>
</evidence>
<dbReference type="InterPro" id="IPR036388">
    <property type="entry name" value="WH-like_DNA-bd_sf"/>
</dbReference>
<dbReference type="SMART" id="SM00419">
    <property type="entry name" value="HTH_CRP"/>
    <property type="match status" value="1"/>
</dbReference>
<dbReference type="Pfam" id="PF13545">
    <property type="entry name" value="HTH_Crp_2"/>
    <property type="match status" value="1"/>
</dbReference>
<dbReference type="InterPro" id="IPR050397">
    <property type="entry name" value="Env_Response_Regulators"/>
</dbReference>
<evidence type="ECO:0000256" key="2">
    <source>
        <dbReference type="ARBA" id="ARBA00023125"/>
    </source>
</evidence>
<feature type="domain" description="Cyclic nucleotide-binding" evidence="4">
    <location>
        <begin position="38"/>
        <end position="158"/>
    </location>
</feature>
<dbReference type="PROSITE" id="PS50042">
    <property type="entry name" value="CNMP_BINDING_3"/>
    <property type="match status" value="1"/>
</dbReference>
<keyword evidence="3" id="KW-0804">Transcription</keyword>
<dbReference type="GO" id="GO:0003677">
    <property type="term" value="F:DNA binding"/>
    <property type="evidence" value="ECO:0007669"/>
    <property type="project" value="UniProtKB-KW"/>
</dbReference>
<dbReference type="Gene3D" id="1.10.10.10">
    <property type="entry name" value="Winged helix-like DNA-binding domain superfamily/Winged helix DNA-binding domain"/>
    <property type="match status" value="1"/>
</dbReference>
<protein>
    <submittedName>
        <fullName evidence="6">Helix-turn-helix domain-containing protein</fullName>
    </submittedName>
</protein>
<evidence type="ECO:0000313" key="6">
    <source>
        <dbReference type="EMBL" id="QHQ36647.1"/>
    </source>
</evidence>
<dbReference type="Proteomes" id="UP000464495">
    <property type="component" value="Chromosome"/>
</dbReference>
<accession>A0A6P1T3R3</accession>
<reference evidence="6 7" key="1">
    <citation type="submission" date="2019-12" db="EMBL/GenBank/DDBJ databases">
        <title>Complete genome sequence of Algicella marina strain 9Alg 56(T) isolated from the red alga Tichocarpus crinitus.</title>
        <authorList>
            <person name="Kim S.-G."/>
            <person name="Nedashkovskaya O.I."/>
        </authorList>
    </citation>
    <scope>NUCLEOTIDE SEQUENCE [LARGE SCALE GENOMIC DNA]</scope>
    <source>
        <strain evidence="6 7">9Alg 56</strain>
    </source>
</reference>
<dbReference type="InterPro" id="IPR000595">
    <property type="entry name" value="cNMP-bd_dom"/>
</dbReference>
<dbReference type="InterPro" id="IPR012318">
    <property type="entry name" value="HTH_CRP"/>
</dbReference>
<gene>
    <name evidence="6" type="ORF">GO499_16435</name>
</gene>
<dbReference type="SMART" id="SM00100">
    <property type="entry name" value="cNMP"/>
    <property type="match status" value="1"/>
</dbReference>
<dbReference type="CDD" id="cd00038">
    <property type="entry name" value="CAP_ED"/>
    <property type="match status" value="1"/>
</dbReference>
<evidence type="ECO:0000256" key="3">
    <source>
        <dbReference type="ARBA" id="ARBA00023163"/>
    </source>
</evidence>
<dbReference type="AlphaFoldDB" id="A0A6P1T3R3"/>
<dbReference type="InterPro" id="IPR036390">
    <property type="entry name" value="WH_DNA-bd_sf"/>
</dbReference>
<feature type="domain" description="HTH crp-type" evidence="5">
    <location>
        <begin position="172"/>
        <end position="236"/>
    </location>
</feature>
<dbReference type="PANTHER" id="PTHR24567:SF26">
    <property type="entry name" value="REGULATORY PROTEIN YEIL"/>
    <property type="match status" value="1"/>
</dbReference>
<dbReference type="PANTHER" id="PTHR24567">
    <property type="entry name" value="CRP FAMILY TRANSCRIPTIONAL REGULATORY PROTEIN"/>
    <property type="match status" value="1"/>
</dbReference>
<dbReference type="GO" id="GO:0005829">
    <property type="term" value="C:cytosol"/>
    <property type="evidence" value="ECO:0007669"/>
    <property type="project" value="TreeGrafter"/>
</dbReference>
<dbReference type="SUPFAM" id="SSF46785">
    <property type="entry name" value="Winged helix' DNA-binding domain"/>
    <property type="match status" value="1"/>
</dbReference>
<sequence>MPINSASLCIDCLIGRAERLALVMNNSERFRHLVKSRVFSDLSKPFAMQFLDECHVQIYHQRTRILTEGLKPESVYMVAHGTIDIFNESPLGHRVLLHRAGQGEIVGDIEMLAEEPCVATCETSETATLLICSRKQFLTAIAADKQFLRNLMKIISLRLDRSNQFKVVDRCYPIEQRLCSYLQYLSLRTPVITENQHFLAELIGCSRQTINRELRALRDLGVISTQNSRIEVLDPERLADLAQSRLPD</sequence>
<dbReference type="Gene3D" id="2.60.120.10">
    <property type="entry name" value="Jelly Rolls"/>
    <property type="match status" value="1"/>
</dbReference>
<dbReference type="EMBL" id="CP046620">
    <property type="protein sequence ID" value="QHQ36647.1"/>
    <property type="molecule type" value="Genomic_DNA"/>
</dbReference>